<dbReference type="STRING" id="97359.A0A550C766"/>
<dbReference type="CDD" id="cd03443">
    <property type="entry name" value="PaaI_thioesterase"/>
    <property type="match status" value="1"/>
</dbReference>
<evidence type="ECO:0000256" key="2">
    <source>
        <dbReference type="ARBA" id="ARBA00022801"/>
    </source>
</evidence>
<name>A0A550C766_9AGAR</name>
<evidence type="ECO:0000256" key="1">
    <source>
        <dbReference type="ARBA" id="ARBA00008324"/>
    </source>
</evidence>
<dbReference type="Pfam" id="PF03061">
    <property type="entry name" value="4HBT"/>
    <property type="match status" value="1"/>
</dbReference>
<organism evidence="4 5">
    <name type="scientific">Schizophyllum amplum</name>
    <dbReference type="NCBI Taxonomy" id="97359"/>
    <lineage>
        <taxon>Eukaryota</taxon>
        <taxon>Fungi</taxon>
        <taxon>Dikarya</taxon>
        <taxon>Basidiomycota</taxon>
        <taxon>Agaricomycotina</taxon>
        <taxon>Agaricomycetes</taxon>
        <taxon>Agaricomycetidae</taxon>
        <taxon>Agaricales</taxon>
        <taxon>Schizophyllaceae</taxon>
        <taxon>Schizophyllum</taxon>
    </lineage>
</organism>
<reference evidence="4 5" key="1">
    <citation type="journal article" date="2019" name="New Phytol.">
        <title>Comparative genomics reveals unique wood-decay strategies and fruiting body development in the Schizophyllaceae.</title>
        <authorList>
            <person name="Almasi E."/>
            <person name="Sahu N."/>
            <person name="Krizsan K."/>
            <person name="Balint B."/>
            <person name="Kovacs G.M."/>
            <person name="Kiss B."/>
            <person name="Cseklye J."/>
            <person name="Drula E."/>
            <person name="Henrissat B."/>
            <person name="Nagy I."/>
            <person name="Chovatia M."/>
            <person name="Adam C."/>
            <person name="LaButti K."/>
            <person name="Lipzen A."/>
            <person name="Riley R."/>
            <person name="Grigoriev I.V."/>
            <person name="Nagy L.G."/>
        </authorList>
    </citation>
    <scope>NUCLEOTIDE SEQUENCE [LARGE SCALE GENOMIC DNA]</scope>
    <source>
        <strain evidence="4 5">NL-1724</strain>
    </source>
</reference>
<dbReference type="AlphaFoldDB" id="A0A550C766"/>
<evidence type="ECO:0000313" key="4">
    <source>
        <dbReference type="EMBL" id="TRM60638.1"/>
    </source>
</evidence>
<evidence type="ECO:0000313" key="5">
    <source>
        <dbReference type="Proteomes" id="UP000320762"/>
    </source>
</evidence>
<dbReference type="OrthoDB" id="46529at2759"/>
<feature type="domain" description="Thioesterase" evidence="3">
    <location>
        <begin position="67"/>
        <end position="136"/>
    </location>
</feature>
<proteinExistence type="inferred from homology"/>
<sequence>MSESRSPNQAATDAEILTHVQERLLARQLPTSPLYSLLIPDLTIVSATRGHVLARMPVAKQQLNSRGSLHGTTSACLVDWGGGVAIASHGVDRTGVSTDIHVSCLSTAKEGDLLEIECVAEKVGRTMAYTTVTIRKVVEGSESVIVSSGRHTKYII</sequence>
<dbReference type="PANTHER" id="PTHR21660:SF11">
    <property type="entry name" value="FAMILY PROTEIN, PUTATIVE (AFU_ORTHOLOGUE AFUA_4G04355)-RELATED"/>
    <property type="match status" value="1"/>
</dbReference>
<evidence type="ECO:0000259" key="3">
    <source>
        <dbReference type="Pfam" id="PF03061"/>
    </source>
</evidence>
<comment type="caution">
    <text evidence="4">The sequence shown here is derived from an EMBL/GenBank/DDBJ whole genome shotgun (WGS) entry which is preliminary data.</text>
</comment>
<dbReference type="GO" id="GO:0047617">
    <property type="term" value="F:fatty acyl-CoA hydrolase activity"/>
    <property type="evidence" value="ECO:0007669"/>
    <property type="project" value="InterPro"/>
</dbReference>
<dbReference type="InterPro" id="IPR029069">
    <property type="entry name" value="HotDog_dom_sf"/>
</dbReference>
<protein>
    <submittedName>
        <fullName evidence="4">HotDog domain-containing protein</fullName>
    </submittedName>
</protein>
<dbReference type="PANTHER" id="PTHR21660">
    <property type="entry name" value="THIOESTERASE SUPERFAMILY MEMBER-RELATED"/>
    <property type="match status" value="1"/>
</dbReference>
<gene>
    <name evidence="4" type="ORF">BD626DRAFT_504730</name>
</gene>
<dbReference type="InterPro" id="IPR006683">
    <property type="entry name" value="Thioestr_dom"/>
</dbReference>
<dbReference type="InterPro" id="IPR039298">
    <property type="entry name" value="ACOT13"/>
</dbReference>
<dbReference type="SUPFAM" id="SSF54637">
    <property type="entry name" value="Thioesterase/thiol ester dehydrase-isomerase"/>
    <property type="match status" value="1"/>
</dbReference>
<keyword evidence="5" id="KW-1185">Reference proteome</keyword>
<dbReference type="NCBIfam" id="TIGR00369">
    <property type="entry name" value="unchar_dom_1"/>
    <property type="match status" value="1"/>
</dbReference>
<dbReference type="Gene3D" id="3.10.129.10">
    <property type="entry name" value="Hotdog Thioesterase"/>
    <property type="match status" value="1"/>
</dbReference>
<accession>A0A550C766</accession>
<keyword evidence="2" id="KW-0378">Hydrolase</keyword>
<dbReference type="InterPro" id="IPR003736">
    <property type="entry name" value="PAAI_dom"/>
</dbReference>
<dbReference type="FunFam" id="3.10.129.10:FF:000033">
    <property type="entry name" value="acyl-coenzyme A thioesterase 13"/>
    <property type="match status" value="1"/>
</dbReference>
<dbReference type="EMBL" id="VDMD01000021">
    <property type="protein sequence ID" value="TRM60638.1"/>
    <property type="molecule type" value="Genomic_DNA"/>
</dbReference>
<comment type="similarity">
    <text evidence="1">Belongs to the thioesterase PaaI family.</text>
</comment>
<dbReference type="Proteomes" id="UP000320762">
    <property type="component" value="Unassembled WGS sequence"/>
</dbReference>